<evidence type="ECO:0000256" key="10">
    <source>
        <dbReference type="PIRSR" id="PIRSR614732-1"/>
    </source>
</evidence>
<feature type="active site" description="For OMPdecase activity" evidence="10">
    <location>
        <position position="62"/>
    </location>
</feature>
<dbReference type="PATRIC" id="fig|759620.7.peg.204"/>
<dbReference type="UniPathway" id="UPA00070">
    <property type="reaction ID" value="UER00120"/>
</dbReference>
<feature type="active site" description="For OMPdecase activity" evidence="10">
    <location>
        <position position="60"/>
    </location>
</feature>
<dbReference type="InterPro" id="IPR014732">
    <property type="entry name" value="OMPdecase"/>
</dbReference>
<dbReference type="STRING" id="759620.WS105_0216"/>
<dbReference type="GO" id="GO:0004590">
    <property type="term" value="F:orotidine-5'-phosphate decarboxylase activity"/>
    <property type="evidence" value="ECO:0007669"/>
    <property type="project" value="UniProtKB-UniRule"/>
</dbReference>
<evidence type="ECO:0000256" key="9">
    <source>
        <dbReference type="HAMAP-Rule" id="MF_01200"/>
    </source>
</evidence>
<accession>A0A075TXU4</accession>
<keyword evidence="15" id="KW-1185">Reference proteome</keyword>
<dbReference type="GO" id="GO:0044205">
    <property type="term" value="P:'de novo' UMP biosynthetic process"/>
    <property type="evidence" value="ECO:0007669"/>
    <property type="project" value="UniProtKB-UniRule"/>
</dbReference>
<feature type="active site" description="Proton donor" evidence="9">
    <location>
        <position position="62"/>
    </location>
</feature>
<dbReference type="InterPro" id="IPR047596">
    <property type="entry name" value="OMPdecase_bac"/>
</dbReference>
<evidence type="ECO:0000256" key="8">
    <source>
        <dbReference type="ARBA" id="ARBA00061012"/>
    </source>
</evidence>
<evidence type="ECO:0000256" key="5">
    <source>
        <dbReference type="ARBA" id="ARBA00022975"/>
    </source>
</evidence>
<dbReference type="KEGG" id="wce:WS08_0217"/>
<dbReference type="HAMAP" id="MF_01200_B">
    <property type="entry name" value="OMPdecase_type1_B"/>
    <property type="match status" value="1"/>
</dbReference>
<feature type="binding site" evidence="9 11">
    <location>
        <position position="124"/>
    </location>
    <ligand>
        <name>substrate</name>
    </ligand>
</feature>
<dbReference type="KEGG" id="wct:WS74_0217"/>
<dbReference type="NCBIfam" id="TIGR01740">
    <property type="entry name" value="pyrF"/>
    <property type="match status" value="1"/>
</dbReference>
<dbReference type="OrthoDB" id="9806203at2"/>
<comment type="pathway">
    <text evidence="2 9 12">Pyrimidine metabolism; UMP biosynthesis via de novo pathway; UMP from orotate: step 2/2.</text>
</comment>
<dbReference type="CDD" id="cd04725">
    <property type="entry name" value="OMP_decarboxylase_like"/>
    <property type="match status" value="1"/>
</dbReference>
<dbReference type="RefSeq" id="WP_009495409.1">
    <property type="nucleotide sequence ID" value="NZ_CP009223.1"/>
</dbReference>
<name>A0A075TXU4_9LACO</name>
<dbReference type="Pfam" id="PF00215">
    <property type="entry name" value="OMPdecase"/>
    <property type="match status" value="1"/>
</dbReference>
<gene>
    <name evidence="9" type="primary">pyrF</name>
    <name evidence="14" type="ORF">WS74_0217</name>
</gene>
<feature type="domain" description="Orotidine 5'-phosphate decarboxylase" evidence="13">
    <location>
        <begin position="4"/>
        <end position="231"/>
    </location>
</feature>
<organism evidence="14 15">
    <name type="scientific">Weissella ceti</name>
    <dbReference type="NCBI Taxonomy" id="759620"/>
    <lineage>
        <taxon>Bacteria</taxon>
        <taxon>Bacillati</taxon>
        <taxon>Bacillota</taxon>
        <taxon>Bacilli</taxon>
        <taxon>Lactobacillales</taxon>
        <taxon>Lactobacillaceae</taxon>
        <taxon>Weissella</taxon>
    </lineage>
</organism>
<dbReference type="InterPro" id="IPR013785">
    <property type="entry name" value="Aldolase_TIM"/>
</dbReference>
<dbReference type="EC" id="4.1.1.23" evidence="9"/>
<dbReference type="Gene3D" id="3.20.20.70">
    <property type="entry name" value="Aldolase class I"/>
    <property type="match status" value="1"/>
</dbReference>
<feature type="binding site" evidence="9 11">
    <location>
        <position position="216"/>
    </location>
    <ligand>
        <name>substrate</name>
    </ligand>
</feature>
<comment type="function">
    <text evidence="1 9">Catalyzes the decarboxylation of orotidine 5'-monophosphate (OMP) to uridine 5'-monophosphate (UMP).</text>
</comment>
<feature type="binding site" evidence="9 11">
    <location>
        <position position="195"/>
    </location>
    <ligand>
        <name>substrate</name>
    </ligand>
</feature>
<dbReference type="SUPFAM" id="SSF51366">
    <property type="entry name" value="Ribulose-phoshate binding barrel"/>
    <property type="match status" value="1"/>
</dbReference>
<evidence type="ECO:0000259" key="13">
    <source>
        <dbReference type="SMART" id="SM00934"/>
    </source>
</evidence>
<dbReference type="AlphaFoldDB" id="A0A075TXU4"/>
<dbReference type="NCBIfam" id="NF001273">
    <property type="entry name" value="PRK00230.1"/>
    <property type="match status" value="1"/>
</dbReference>
<dbReference type="GO" id="GO:0005829">
    <property type="term" value="C:cytosol"/>
    <property type="evidence" value="ECO:0007669"/>
    <property type="project" value="TreeGrafter"/>
</dbReference>
<dbReference type="InterPro" id="IPR018089">
    <property type="entry name" value="OMPdecase_AS"/>
</dbReference>
<dbReference type="KEGG" id="wci:WS105_0216"/>
<feature type="binding site" evidence="9 11">
    <location>
        <position position="10"/>
    </location>
    <ligand>
        <name>substrate</name>
    </ligand>
</feature>
<dbReference type="FunFam" id="3.20.20.70:FF:000015">
    <property type="entry name" value="Orotidine 5'-phosphate decarboxylase"/>
    <property type="match status" value="1"/>
</dbReference>
<keyword evidence="4 9" id="KW-0210">Decarboxylase</keyword>
<feature type="binding site" evidence="9 11">
    <location>
        <position position="186"/>
    </location>
    <ligand>
        <name>substrate</name>
    </ligand>
</feature>
<dbReference type="EMBL" id="CP009223">
    <property type="protein sequence ID" value="AIM62469.1"/>
    <property type="molecule type" value="Genomic_DNA"/>
</dbReference>
<reference evidence="15" key="2">
    <citation type="submission" date="2014-08" db="EMBL/GenBank/DDBJ databases">
        <title>Complete genome of Weissella ceti strain WS74 isolated from diseased rainbow trout in Brazil.</title>
        <authorList>
            <person name="Figueiredo H.C.P."/>
            <person name="Leal C.A.G."/>
            <person name="Pereira F.L."/>
            <person name="Soares S.C."/>
            <person name="Dorella F.A."/>
            <person name="Carvalho A.F."/>
            <person name="Azevedo V.A.C."/>
        </authorList>
    </citation>
    <scope>NUCLEOTIDE SEQUENCE [LARGE SCALE GENOMIC DNA]</scope>
    <source>
        <strain evidence="15">WS74</strain>
    </source>
</reference>
<evidence type="ECO:0000256" key="6">
    <source>
        <dbReference type="ARBA" id="ARBA00023239"/>
    </source>
</evidence>
<sequence length="241" mass="25610">MTVPIFIALDFPTADEMWDFLSAFPSDELPAVKVGMELFYAEGPSLVRDLKAAGFTVFLDLKLYDIPNTVGQAVKNLAKLDIDYLTVHAAGGQRMMEAAVAGAKEGAATVGVKAPKLLAITQLTSFSESEMQATQLVSVPLEESVVHLAQLAQKSGIDGTISSAFESNMIHEAVGNEFLSITPGIRLSGDDQGDQSRVMTPARAAEMTADGLVVGRSITQASDPVNAYQLVVEGFEEVKNG</sequence>
<evidence type="ECO:0000256" key="3">
    <source>
        <dbReference type="ARBA" id="ARBA00011738"/>
    </source>
</evidence>
<keyword evidence="5 9" id="KW-0665">Pyrimidine biosynthesis</keyword>
<feature type="active site" description="For OMPdecase activity" evidence="10">
    <location>
        <position position="65"/>
    </location>
</feature>
<evidence type="ECO:0000256" key="7">
    <source>
        <dbReference type="ARBA" id="ARBA00049157"/>
    </source>
</evidence>
<comment type="catalytic activity">
    <reaction evidence="7 9 12">
        <text>orotidine 5'-phosphate + H(+) = UMP + CO2</text>
        <dbReference type="Rhea" id="RHEA:11596"/>
        <dbReference type="ChEBI" id="CHEBI:15378"/>
        <dbReference type="ChEBI" id="CHEBI:16526"/>
        <dbReference type="ChEBI" id="CHEBI:57538"/>
        <dbReference type="ChEBI" id="CHEBI:57865"/>
        <dbReference type="EC" id="4.1.1.23"/>
    </reaction>
</comment>
<dbReference type="SMART" id="SM00934">
    <property type="entry name" value="OMPdecase"/>
    <property type="match status" value="1"/>
</dbReference>
<feature type="binding site" evidence="9 11">
    <location>
        <position position="33"/>
    </location>
    <ligand>
        <name>substrate</name>
    </ligand>
</feature>
<evidence type="ECO:0000313" key="15">
    <source>
        <dbReference type="Proteomes" id="UP000029079"/>
    </source>
</evidence>
<evidence type="ECO:0000313" key="14">
    <source>
        <dbReference type="EMBL" id="AIM62469.1"/>
    </source>
</evidence>
<dbReference type="PROSITE" id="PS00156">
    <property type="entry name" value="OMPDECASE"/>
    <property type="match status" value="1"/>
</dbReference>
<evidence type="ECO:0000256" key="2">
    <source>
        <dbReference type="ARBA" id="ARBA00004861"/>
    </source>
</evidence>
<dbReference type="Proteomes" id="UP000029079">
    <property type="component" value="Chromosome"/>
</dbReference>
<dbReference type="PANTHER" id="PTHR32119:SF2">
    <property type="entry name" value="OROTIDINE 5'-PHOSPHATE DECARBOXYLASE"/>
    <property type="match status" value="1"/>
</dbReference>
<evidence type="ECO:0000256" key="1">
    <source>
        <dbReference type="ARBA" id="ARBA00002356"/>
    </source>
</evidence>
<proteinExistence type="inferred from homology"/>
<evidence type="ECO:0000256" key="4">
    <source>
        <dbReference type="ARBA" id="ARBA00022793"/>
    </source>
</evidence>
<comment type="similarity">
    <text evidence="8 9">Belongs to the OMP decarboxylase family. Type 1 subfamily.</text>
</comment>
<feature type="binding site" evidence="9">
    <location>
        <begin position="60"/>
        <end position="69"/>
    </location>
    <ligand>
        <name>substrate</name>
    </ligand>
</feature>
<dbReference type="InterPro" id="IPR001754">
    <property type="entry name" value="OMPdeCOase_dom"/>
</dbReference>
<feature type="binding site" evidence="9 11">
    <location>
        <position position="215"/>
    </location>
    <ligand>
        <name>substrate</name>
    </ligand>
</feature>
<comment type="subunit">
    <text evidence="3 9">Homodimer.</text>
</comment>
<evidence type="ECO:0000256" key="12">
    <source>
        <dbReference type="RuleBase" id="RU000512"/>
    </source>
</evidence>
<protein>
    <recommendedName>
        <fullName evidence="9">Orotidine 5'-phosphate decarboxylase</fullName>
        <ecNumber evidence="9">4.1.1.23</ecNumber>
    </recommendedName>
    <alternativeName>
        <fullName evidence="9">OMP decarboxylase</fullName>
        <shortName evidence="9">OMPDCase</shortName>
        <shortName evidence="9">OMPdecase</shortName>
    </alternativeName>
</protein>
<dbReference type="GO" id="GO:0006207">
    <property type="term" value="P:'de novo' pyrimidine nucleobase biosynthetic process"/>
    <property type="evidence" value="ECO:0007669"/>
    <property type="project" value="InterPro"/>
</dbReference>
<evidence type="ECO:0000256" key="11">
    <source>
        <dbReference type="PIRSR" id="PIRSR614732-2"/>
    </source>
</evidence>
<keyword evidence="6 9" id="KW-0456">Lyase</keyword>
<reference evidence="14 15" key="1">
    <citation type="journal article" date="2014" name="Genome Announc.">
        <title>Complete Genome Sequences of Fish Pathogenic Weissella ceti Strains WS74 and WS105.</title>
        <authorList>
            <person name="Figueiredo H.C."/>
            <person name="Leal C.A."/>
            <person name="Dorella F.A."/>
            <person name="Carvalho A.F."/>
            <person name="Soares S.C."/>
            <person name="Pereira F.L."/>
            <person name="Azevedo V.A."/>
        </authorList>
    </citation>
    <scope>NUCLEOTIDE SEQUENCE [LARGE SCALE GENOMIC DNA]</scope>
    <source>
        <strain evidence="14 15">WS74</strain>
    </source>
</reference>
<dbReference type="PANTHER" id="PTHR32119">
    <property type="entry name" value="OROTIDINE 5'-PHOSPHATE DECARBOXYLASE"/>
    <property type="match status" value="1"/>
</dbReference>
<dbReference type="InterPro" id="IPR011060">
    <property type="entry name" value="RibuloseP-bd_barrel"/>
</dbReference>